<evidence type="ECO:0000256" key="3">
    <source>
        <dbReference type="ARBA" id="ARBA00023326"/>
    </source>
</evidence>
<evidence type="ECO:0000256" key="1">
    <source>
        <dbReference type="ARBA" id="ARBA00022801"/>
    </source>
</evidence>
<dbReference type="CDD" id="cd06543">
    <property type="entry name" value="GH18_PF-ChiA-like"/>
    <property type="match status" value="1"/>
</dbReference>
<feature type="region of interest" description="Disordered" evidence="4">
    <location>
        <begin position="144"/>
        <end position="187"/>
    </location>
</feature>
<dbReference type="InterPro" id="IPR012291">
    <property type="entry name" value="CBM2_carb-bd_dom_sf"/>
</dbReference>
<protein>
    <submittedName>
        <fullName evidence="7">Cellulose binding domain-containing protein</fullName>
    </submittedName>
</protein>
<dbReference type="Gene3D" id="3.20.20.80">
    <property type="entry name" value="Glycosidases"/>
    <property type="match status" value="1"/>
</dbReference>
<keyword evidence="8" id="KW-1185">Reference proteome</keyword>
<feature type="compositionally biased region" description="Pro residues" evidence="4">
    <location>
        <begin position="165"/>
        <end position="180"/>
    </location>
</feature>
<proteinExistence type="predicted"/>
<name>A0ABP8USH9_9ACTN</name>
<dbReference type="Proteomes" id="UP001501442">
    <property type="component" value="Unassembled WGS sequence"/>
</dbReference>
<dbReference type="Pfam" id="PF00553">
    <property type="entry name" value="CBM_2"/>
    <property type="match status" value="1"/>
</dbReference>
<dbReference type="InterPro" id="IPR017853">
    <property type="entry name" value="GH"/>
</dbReference>
<keyword evidence="3" id="KW-0119">Carbohydrate metabolism</keyword>
<evidence type="ECO:0000313" key="8">
    <source>
        <dbReference type="Proteomes" id="UP001501442"/>
    </source>
</evidence>
<dbReference type="PANTHER" id="PTHR42976">
    <property type="entry name" value="BIFUNCTIONAL CHITINASE/LYSOZYME-RELATED"/>
    <property type="match status" value="1"/>
</dbReference>
<feature type="domain" description="CBM2" evidence="5">
    <location>
        <begin position="41"/>
        <end position="153"/>
    </location>
</feature>
<dbReference type="InterPro" id="IPR018366">
    <property type="entry name" value="CBM2_CS"/>
</dbReference>
<dbReference type="Gene3D" id="2.60.40.290">
    <property type="match status" value="1"/>
</dbReference>
<gene>
    <name evidence="7" type="ORF">GCM10023196_084150</name>
</gene>
<keyword evidence="1" id="KW-0378">Hydrolase</keyword>
<dbReference type="EMBL" id="BAABHK010000016">
    <property type="protein sequence ID" value="GAA4636043.1"/>
    <property type="molecule type" value="Genomic_DNA"/>
</dbReference>
<dbReference type="InterPro" id="IPR001223">
    <property type="entry name" value="Glyco_hydro18_cat"/>
</dbReference>
<evidence type="ECO:0000256" key="4">
    <source>
        <dbReference type="SAM" id="MobiDB-lite"/>
    </source>
</evidence>
<evidence type="ECO:0000313" key="7">
    <source>
        <dbReference type="EMBL" id="GAA4636043.1"/>
    </source>
</evidence>
<dbReference type="PROSITE" id="PS00561">
    <property type="entry name" value="CBM2_A"/>
    <property type="match status" value="1"/>
</dbReference>
<dbReference type="SMART" id="SM00637">
    <property type="entry name" value="CBD_II"/>
    <property type="match status" value="1"/>
</dbReference>
<evidence type="ECO:0000256" key="2">
    <source>
        <dbReference type="ARBA" id="ARBA00023295"/>
    </source>
</evidence>
<reference evidence="8" key="1">
    <citation type="journal article" date="2019" name="Int. J. Syst. Evol. Microbiol.">
        <title>The Global Catalogue of Microorganisms (GCM) 10K type strain sequencing project: providing services to taxonomists for standard genome sequencing and annotation.</title>
        <authorList>
            <consortium name="The Broad Institute Genomics Platform"/>
            <consortium name="The Broad Institute Genome Sequencing Center for Infectious Disease"/>
            <person name="Wu L."/>
            <person name="Ma J."/>
        </authorList>
    </citation>
    <scope>NUCLEOTIDE SEQUENCE [LARGE SCALE GENOMIC DNA]</scope>
    <source>
        <strain evidence="8">JCM 17939</strain>
    </source>
</reference>
<dbReference type="PROSITE" id="PS51910">
    <property type="entry name" value="GH18_2"/>
    <property type="match status" value="1"/>
</dbReference>
<organism evidence="7 8">
    <name type="scientific">Actinoallomurus vinaceus</name>
    <dbReference type="NCBI Taxonomy" id="1080074"/>
    <lineage>
        <taxon>Bacteria</taxon>
        <taxon>Bacillati</taxon>
        <taxon>Actinomycetota</taxon>
        <taxon>Actinomycetes</taxon>
        <taxon>Streptosporangiales</taxon>
        <taxon>Thermomonosporaceae</taxon>
        <taxon>Actinoallomurus</taxon>
    </lineage>
</organism>
<keyword evidence="3" id="KW-0624">Polysaccharide degradation</keyword>
<dbReference type="InterPro" id="IPR001919">
    <property type="entry name" value="CBD2"/>
</dbReference>
<dbReference type="PROSITE" id="PS51173">
    <property type="entry name" value="CBM2"/>
    <property type="match status" value="1"/>
</dbReference>
<dbReference type="RefSeq" id="WP_345439020.1">
    <property type="nucleotide sequence ID" value="NZ_BAABHK010000016.1"/>
</dbReference>
<dbReference type="InterPro" id="IPR008965">
    <property type="entry name" value="CBM2/CBM3_carb-bd_dom_sf"/>
</dbReference>
<evidence type="ECO:0000259" key="6">
    <source>
        <dbReference type="PROSITE" id="PS51910"/>
    </source>
</evidence>
<keyword evidence="2" id="KW-0326">Glycosidase</keyword>
<dbReference type="PANTHER" id="PTHR42976:SF1">
    <property type="entry name" value="GH18 DOMAIN-CONTAINING PROTEIN-RELATED"/>
    <property type="match status" value="1"/>
</dbReference>
<dbReference type="SUPFAM" id="SSF49384">
    <property type="entry name" value="Carbohydrate-binding domain"/>
    <property type="match status" value="1"/>
</dbReference>
<feature type="domain" description="GH18" evidence="6">
    <location>
        <begin position="187"/>
        <end position="471"/>
    </location>
</feature>
<dbReference type="InterPro" id="IPR052750">
    <property type="entry name" value="GH18_Chitinase"/>
</dbReference>
<comment type="caution">
    <text evidence="7">The sequence shown here is derived from an EMBL/GenBank/DDBJ whole genome shotgun (WGS) entry which is preliminary data.</text>
</comment>
<dbReference type="SUPFAM" id="SSF51445">
    <property type="entry name" value="(Trans)glycosidases"/>
    <property type="match status" value="1"/>
</dbReference>
<feature type="compositionally biased region" description="Gly residues" evidence="4">
    <location>
        <begin position="149"/>
        <end position="158"/>
    </location>
</feature>
<accession>A0ABP8USH9</accession>
<evidence type="ECO:0000259" key="5">
    <source>
        <dbReference type="PROSITE" id="PS51173"/>
    </source>
</evidence>
<sequence>MSPHPTRRRRTKLPIVLGLAAVLGVGGVALATGGTSTGGLTAASGAADTASVKAAFRTVSSWDSGYTGQYTLTNAGTDTVHGWDLSFDLPAGAKVTSLWNGVSHQSGSHVTVKNESWNGDIAAGQTRQVGFTVDGKATAPTACEVNGGSCSGDGGGGAPTSSPTTKPPTTTPTPEPPTSTPPASSNGGFAPYVDVGLYPPYDLTGAAAKTGVKTFNLAFIVAGGGCTPKWGGSQALGDNEVAKKIDALRAAGGDVRVSFGGANGTELAQACGDSGQLTSAYKQVIDTFKLKKVDFDVEGAAIADQAANTRRAQAIASLQKQVSGLDVSFTLPVLPSGLTQDGVNLVKNAKQNGDSVSAVNIMAMDYGDGQAPNPSGKMGDYAIQAATSTEAQVRDALGVSNAWSRIAVTPMIGVNDTNTEVFTVADAKKLAAFAKQKNLAWLSMWSATRDKPCPGGPQQWASATCSSIAQSELDFTKAFAG</sequence>